<keyword evidence="5" id="KW-1185">Reference proteome</keyword>
<reference evidence="4" key="2">
    <citation type="submission" date="2021-02" db="EMBL/GenBank/DDBJ databases">
        <title>Aspergillus puulaauensis MK2 genome sequence.</title>
        <authorList>
            <person name="Futagami T."/>
            <person name="Mori K."/>
            <person name="Kadooka C."/>
            <person name="Tanaka T."/>
        </authorList>
    </citation>
    <scope>NUCLEOTIDE SEQUENCE</scope>
    <source>
        <strain evidence="4">MK2</strain>
    </source>
</reference>
<feature type="region of interest" description="Disordered" evidence="2">
    <location>
        <begin position="583"/>
        <end position="674"/>
    </location>
</feature>
<gene>
    <name evidence="4" type="ORF">APUU_60163A</name>
</gene>
<dbReference type="SMART" id="SM00906">
    <property type="entry name" value="Fungal_trans"/>
    <property type="match status" value="1"/>
</dbReference>
<evidence type="ECO:0000259" key="3">
    <source>
        <dbReference type="SMART" id="SM00906"/>
    </source>
</evidence>
<dbReference type="RefSeq" id="XP_041559309.1">
    <property type="nucleotide sequence ID" value="XM_041706977.1"/>
</dbReference>
<dbReference type="KEGG" id="apuu:APUU_60163A"/>
<organism evidence="4 5">
    <name type="scientific">Aspergillus puulaauensis</name>
    <dbReference type="NCBI Taxonomy" id="1220207"/>
    <lineage>
        <taxon>Eukaryota</taxon>
        <taxon>Fungi</taxon>
        <taxon>Dikarya</taxon>
        <taxon>Ascomycota</taxon>
        <taxon>Pezizomycotina</taxon>
        <taxon>Eurotiomycetes</taxon>
        <taxon>Eurotiomycetidae</taxon>
        <taxon>Eurotiales</taxon>
        <taxon>Aspergillaceae</taxon>
        <taxon>Aspergillus</taxon>
    </lineage>
</organism>
<dbReference type="OrthoDB" id="3266505at2759"/>
<proteinExistence type="predicted"/>
<dbReference type="GO" id="GO:0008270">
    <property type="term" value="F:zinc ion binding"/>
    <property type="evidence" value="ECO:0007669"/>
    <property type="project" value="InterPro"/>
</dbReference>
<protein>
    <recommendedName>
        <fullName evidence="3">Xylanolytic transcriptional activator regulatory domain-containing protein</fullName>
    </recommendedName>
</protein>
<dbReference type="Pfam" id="PF04082">
    <property type="entry name" value="Fungal_trans"/>
    <property type="match status" value="1"/>
</dbReference>
<dbReference type="CDD" id="cd12148">
    <property type="entry name" value="fungal_TF_MHR"/>
    <property type="match status" value="1"/>
</dbReference>
<dbReference type="Proteomes" id="UP000654913">
    <property type="component" value="Chromosome 6"/>
</dbReference>
<dbReference type="GO" id="GO:0003700">
    <property type="term" value="F:DNA-binding transcription factor activity"/>
    <property type="evidence" value="ECO:0007669"/>
    <property type="project" value="InterPro"/>
</dbReference>
<evidence type="ECO:0000256" key="2">
    <source>
        <dbReference type="SAM" id="MobiDB-lite"/>
    </source>
</evidence>
<reference evidence="4" key="1">
    <citation type="submission" date="2021-01" db="EMBL/GenBank/DDBJ databases">
        <authorList>
            <consortium name="Aspergillus puulaauensis MK2 genome sequencing consortium"/>
            <person name="Kazuki M."/>
            <person name="Futagami T."/>
        </authorList>
    </citation>
    <scope>NUCLEOTIDE SEQUENCE</scope>
    <source>
        <strain evidence="4">MK2</strain>
    </source>
</reference>
<dbReference type="GO" id="GO:0006351">
    <property type="term" value="P:DNA-templated transcription"/>
    <property type="evidence" value="ECO:0007669"/>
    <property type="project" value="InterPro"/>
</dbReference>
<keyword evidence="1" id="KW-0539">Nucleus</keyword>
<dbReference type="GeneID" id="64977120"/>
<feature type="domain" description="Xylanolytic transcriptional activator regulatory" evidence="3">
    <location>
        <begin position="281"/>
        <end position="354"/>
    </location>
</feature>
<dbReference type="InterPro" id="IPR007219">
    <property type="entry name" value="XnlR_reg_dom"/>
</dbReference>
<evidence type="ECO:0000313" key="5">
    <source>
        <dbReference type="Proteomes" id="UP000654913"/>
    </source>
</evidence>
<evidence type="ECO:0000313" key="4">
    <source>
        <dbReference type="EMBL" id="BCS27115.1"/>
    </source>
</evidence>
<dbReference type="PANTHER" id="PTHR46910:SF32">
    <property type="entry name" value="TRANSCRIPTION FACTOR DOMAIN-CONTAINING PROTEIN-RELATED"/>
    <property type="match status" value="1"/>
</dbReference>
<dbReference type="GO" id="GO:0003677">
    <property type="term" value="F:DNA binding"/>
    <property type="evidence" value="ECO:0007669"/>
    <property type="project" value="InterPro"/>
</dbReference>
<accession>A0A7R8ARX8</accession>
<dbReference type="InterPro" id="IPR050987">
    <property type="entry name" value="AtrR-like"/>
</dbReference>
<feature type="region of interest" description="Disordered" evidence="2">
    <location>
        <begin position="28"/>
        <end position="63"/>
    </location>
</feature>
<dbReference type="PANTHER" id="PTHR46910">
    <property type="entry name" value="TRANSCRIPTION FACTOR PDR1"/>
    <property type="match status" value="1"/>
</dbReference>
<dbReference type="EMBL" id="AP024448">
    <property type="protein sequence ID" value="BCS27115.1"/>
    <property type="molecule type" value="Genomic_DNA"/>
</dbReference>
<dbReference type="AlphaFoldDB" id="A0A7R8ARX8"/>
<evidence type="ECO:0000256" key="1">
    <source>
        <dbReference type="ARBA" id="ARBA00023242"/>
    </source>
</evidence>
<name>A0A7R8ARX8_9EURO</name>
<sequence>MGRGEHTQRIEYLEARLASYENATPVLSPVSQTNEAVRPPLEDIHPSARTPAPSRARRSSTRIGNNSFLVDSLGLPPAVSRPELEENATTCASEPSPVSAIAADSSLSSSYAFGSRVQSLLDGSRSAPRRDYAALTTDQLLLQPQPRTTHVFDIPSLPTEQEAFGLLETLVTYIGHTQNYVDAREISDKIGLLYANKQDTTNAESLWTLEILLICAIARLFKGDFGGDEHRTDPYPGYVLFDFVRDRIPPLGQLYRVGRVGVEVLALVAVYLQNIYCKEEAYVYISTALRLAVSHGYHRQSTTGRFLQSEATHINRLWWSIYSQERRIAAATGSPQGISDSVIEQPLPTDSIGFTPAAPMRTSIKLARVYGQIMTVLYGSTLQTEDTFISNVQSIIRSLYDISDEIPLELTTGMPKLGPELSLRTSAALHLMFYQALLLTIRPVMLHIAQLILTGKPPHPGILYSSPLGKLCRTCTEAARRLLKVLMTLRQHNCIALFGFFDFDGIFSVTFIMILTAILDSACKDPAQQIHPAPGLAEALDLIQYVANSHNTFAAQWLREIRGTWAQLCTRLDMPERYRAIERRLGSRPRESSTGYRGNGSPLDTAESVNASSLFPARAGPVRSGSGGSGSAEYEQNTTPVRSGDTVGADFLNGDSAAVPDIGGGAPDPQSQSQSILADLDVWSDINHLWAPLPEDWGEVFQNQNQNQNQNENDNDDAAANAIPQSLYQNIYGSREWTFTGEDMGDFAELGRHVGGASL</sequence>